<feature type="domain" description="HMA" evidence="2">
    <location>
        <begin position="1"/>
        <end position="64"/>
    </location>
</feature>
<name>A0A4S5BHX4_9BURK</name>
<keyword evidence="1" id="KW-0479">Metal-binding</keyword>
<dbReference type="SUPFAM" id="SSF55008">
    <property type="entry name" value="HMA, heavy metal-associated domain"/>
    <property type="match status" value="1"/>
</dbReference>
<dbReference type="Pfam" id="PF00403">
    <property type="entry name" value="HMA"/>
    <property type="match status" value="1"/>
</dbReference>
<dbReference type="PROSITE" id="PS01047">
    <property type="entry name" value="HMA_1"/>
    <property type="match status" value="1"/>
</dbReference>
<sequence>MNQTFKVSGMTCSHCVNAVQTAILKTDNTAGIQVDLPSGLVSINSKLPRSALVAAIEEAGYKVSSP</sequence>
<dbReference type="Gene3D" id="3.30.70.100">
    <property type="match status" value="1"/>
</dbReference>
<dbReference type="AlphaFoldDB" id="A0A4S5BHX4"/>
<comment type="caution">
    <text evidence="3">The sequence shown here is derived from an EMBL/GenBank/DDBJ whole genome shotgun (WGS) entry which is preliminary data.</text>
</comment>
<gene>
    <name evidence="3" type="ORF">E8K88_13250</name>
</gene>
<dbReference type="GO" id="GO:0046872">
    <property type="term" value="F:metal ion binding"/>
    <property type="evidence" value="ECO:0007669"/>
    <property type="project" value="UniProtKB-KW"/>
</dbReference>
<dbReference type="OrthoDB" id="9813965at2"/>
<evidence type="ECO:0000313" key="3">
    <source>
        <dbReference type="EMBL" id="THJ31994.1"/>
    </source>
</evidence>
<dbReference type="InterPro" id="IPR036163">
    <property type="entry name" value="HMA_dom_sf"/>
</dbReference>
<dbReference type="InterPro" id="IPR006121">
    <property type="entry name" value="HMA_dom"/>
</dbReference>
<accession>A0A4S5BHX4</accession>
<proteinExistence type="predicted"/>
<dbReference type="InterPro" id="IPR017969">
    <property type="entry name" value="Heavy-metal-associated_CS"/>
</dbReference>
<reference evidence="3 4" key="1">
    <citation type="submission" date="2019-04" db="EMBL/GenBank/DDBJ databases">
        <title>Lampropedia sp YIM MLB12 draf genome.</title>
        <authorList>
            <person name="Wang Y.-X."/>
        </authorList>
    </citation>
    <scope>NUCLEOTIDE SEQUENCE [LARGE SCALE GENOMIC DNA]</scope>
    <source>
        <strain evidence="3 4">YIM MLB12</strain>
    </source>
</reference>
<dbReference type="Proteomes" id="UP000306236">
    <property type="component" value="Unassembled WGS sequence"/>
</dbReference>
<dbReference type="CDD" id="cd00371">
    <property type="entry name" value="HMA"/>
    <property type="match status" value="1"/>
</dbReference>
<dbReference type="EMBL" id="SSWX01000018">
    <property type="protein sequence ID" value="THJ31994.1"/>
    <property type="molecule type" value="Genomic_DNA"/>
</dbReference>
<evidence type="ECO:0000256" key="1">
    <source>
        <dbReference type="ARBA" id="ARBA00022723"/>
    </source>
</evidence>
<dbReference type="PROSITE" id="PS50846">
    <property type="entry name" value="HMA_2"/>
    <property type="match status" value="1"/>
</dbReference>
<organism evidence="3 4">
    <name type="scientific">Lampropedia aestuarii</name>
    <dbReference type="NCBI Taxonomy" id="2562762"/>
    <lineage>
        <taxon>Bacteria</taxon>
        <taxon>Pseudomonadati</taxon>
        <taxon>Pseudomonadota</taxon>
        <taxon>Betaproteobacteria</taxon>
        <taxon>Burkholderiales</taxon>
        <taxon>Comamonadaceae</taxon>
        <taxon>Lampropedia</taxon>
    </lineage>
</organism>
<keyword evidence="4" id="KW-1185">Reference proteome</keyword>
<evidence type="ECO:0000313" key="4">
    <source>
        <dbReference type="Proteomes" id="UP000306236"/>
    </source>
</evidence>
<protein>
    <submittedName>
        <fullName evidence="3">Heavy-metal-associated domain-containing protein</fullName>
    </submittedName>
</protein>
<evidence type="ECO:0000259" key="2">
    <source>
        <dbReference type="PROSITE" id="PS50846"/>
    </source>
</evidence>
<dbReference type="RefSeq" id="WP_136407159.1">
    <property type="nucleotide sequence ID" value="NZ_JARXRQ010000013.1"/>
</dbReference>